<name>A0A090T0W3_9VIBR</name>
<organism evidence="1 2">
    <name type="scientific">Vibrio maritimus</name>
    <dbReference type="NCBI Taxonomy" id="990268"/>
    <lineage>
        <taxon>Bacteria</taxon>
        <taxon>Pseudomonadati</taxon>
        <taxon>Pseudomonadota</taxon>
        <taxon>Gammaproteobacteria</taxon>
        <taxon>Vibrionales</taxon>
        <taxon>Vibrionaceae</taxon>
        <taxon>Vibrio</taxon>
    </lineage>
</organism>
<dbReference type="AlphaFoldDB" id="A0A090T0W3"/>
<dbReference type="Proteomes" id="UP000029224">
    <property type="component" value="Unassembled WGS sequence"/>
</dbReference>
<gene>
    <name evidence="1" type="ORF">JCM19240_2351</name>
</gene>
<comment type="caution">
    <text evidence="1">The sequence shown here is derived from an EMBL/GenBank/DDBJ whole genome shotgun (WGS) entry which is preliminary data.</text>
</comment>
<evidence type="ECO:0000313" key="2">
    <source>
        <dbReference type="Proteomes" id="UP000029224"/>
    </source>
</evidence>
<dbReference type="EMBL" id="BBMT01000003">
    <property type="protein sequence ID" value="GAL33655.1"/>
    <property type="molecule type" value="Genomic_DNA"/>
</dbReference>
<evidence type="ECO:0000313" key="1">
    <source>
        <dbReference type="EMBL" id="GAL33655.1"/>
    </source>
</evidence>
<protein>
    <submittedName>
        <fullName evidence="1">Uncharacterized protein</fullName>
    </submittedName>
</protein>
<reference evidence="1 2" key="1">
    <citation type="submission" date="2014-09" db="EMBL/GenBank/DDBJ databases">
        <title>Vibrio maritimus JCM 19240. (C210) whole genome shotgun sequence.</title>
        <authorList>
            <person name="Sawabe T."/>
            <person name="Meirelles P."/>
            <person name="Nakanishi M."/>
            <person name="Sayaka M."/>
            <person name="Hattori M."/>
            <person name="Ohkuma M."/>
        </authorList>
    </citation>
    <scope>NUCLEOTIDE SEQUENCE [LARGE SCALE GENOMIC DNA]</scope>
    <source>
        <strain evidence="1 2">JCM 19240</strain>
    </source>
</reference>
<proteinExistence type="predicted"/>
<keyword evidence="2" id="KW-1185">Reference proteome</keyword>
<sequence length="166" mass="18996">MLLESLLSISSVVSISDLELVPYQPANDGDSQPSLPMHASLIMPENQTEIGITLIQNQHALSLDAADIMIQIEQIREISTATQQQSKSWYELPTGQYRQLNSYESIQTLFPRNYQLATKLINRYDPKSQAERHQLRSYLLLFDQLMANFCEDINQLPTLYSIDYQG</sequence>
<reference evidence="1 2" key="2">
    <citation type="submission" date="2014-09" db="EMBL/GenBank/DDBJ databases">
        <authorList>
            <consortium name="NBRP consortium"/>
            <person name="Sawabe T."/>
            <person name="Meirelles P."/>
            <person name="Nakanishi M."/>
            <person name="Sayaka M."/>
            <person name="Hattori M."/>
            <person name="Ohkuma M."/>
        </authorList>
    </citation>
    <scope>NUCLEOTIDE SEQUENCE [LARGE SCALE GENOMIC DNA]</scope>
    <source>
        <strain evidence="1 2">JCM 19240</strain>
    </source>
</reference>
<accession>A0A090T0W3</accession>